<feature type="transmembrane region" description="Helical" evidence="9">
    <location>
        <begin position="105"/>
        <end position="128"/>
    </location>
</feature>
<accession>A0A135HPQ3</accession>
<name>A0A135HPQ3_9HYPH</name>
<feature type="transmembrane region" description="Helical" evidence="9">
    <location>
        <begin position="69"/>
        <end position="93"/>
    </location>
</feature>
<keyword evidence="4" id="KW-1003">Cell membrane</keyword>
<evidence type="ECO:0000256" key="7">
    <source>
        <dbReference type="ARBA" id="ARBA00022989"/>
    </source>
</evidence>
<dbReference type="InterPro" id="IPR035906">
    <property type="entry name" value="MetI-like_sf"/>
</dbReference>
<feature type="transmembrane region" description="Helical" evidence="9">
    <location>
        <begin position="207"/>
        <end position="225"/>
    </location>
</feature>
<protein>
    <submittedName>
        <fullName evidence="11">Polar amino acid ABC transporter permease</fullName>
    </submittedName>
</protein>
<dbReference type="PANTHER" id="PTHR30614:SF0">
    <property type="entry name" value="L-CYSTINE TRANSPORT SYSTEM PERMEASE PROTEIN TCYL"/>
    <property type="match status" value="1"/>
</dbReference>
<evidence type="ECO:0000259" key="10">
    <source>
        <dbReference type="PROSITE" id="PS50928"/>
    </source>
</evidence>
<reference evidence="11 12" key="1">
    <citation type="submission" date="2015-11" db="EMBL/GenBank/DDBJ databases">
        <title>Draft genome sequence of Paramesorhizobium deserti A-3-E, a strain highly resistant to diverse beta-lactam antibiotics.</title>
        <authorList>
            <person name="Lv R."/>
            <person name="Yang X."/>
            <person name="Fang N."/>
            <person name="Guo J."/>
            <person name="Luo X."/>
            <person name="Peng F."/>
            <person name="Yang R."/>
            <person name="Cui Y."/>
            <person name="Fang C."/>
            <person name="Song Y."/>
        </authorList>
    </citation>
    <scope>NUCLEOTIDE SEQUENCE [LARGE SCALE GENOMIC DNA]</scope>
    <source>
        <strain evidence="11 12">A-3-E</strain>
    </source>
</reference>
<dbReference type="GO" id="GO:0006865">
    <property type="term" value="P:amino acid transport"/>
    <property type="evidence" value="ECO:0007669"/>
    <property type="project" value="UniProtKB-KW"/>
</dbReference>
<dbReference type="Pfam" id="PF00528">
    <property type="entry name" value="BPD_transp_1"/>
    <property type="match status" value="1"/>
</dbReference>
<dbReference type="PANTHER" id="PTHR30614">
    <property type="entry name" value="MEMBRANE COMPONENT OF AMINO ACID ABC TRANSPORTER"/>
    <property type="match status" value="1"/>
</dbReference>
<feature type="transmembrane region" description="Helical" evidence="9">
    <location>
        <begin position="148"/>
        <end position="168"/>
    </location>
</feature>
<dbReference type="NCBIfam" id="TIGR01726">
    <property type="entry name" value="HEQRo_perm_3TM"/>
    <property type="match status" value="1"/>
</dbReference>
<evidence type="ECO:0000256" key="9">
    <source>
        <dbReference type="RuleBase" id="RU363032"/>
    </source>
</evidence>
<dbReference type="EMBL" id="LNTU01000039">
    <property type="protein sequence ID" value="KXF75093.1"/>
    <property type="molecule type" value="Genomic_DNA"/>
</dbReference>
<dbReference type="InterPro" id="IPR010065">
    <property type="entry name" value="AA_ABC_transptr_permease_3TM"/>
</dbReference>
<dbReference type="InterPro" id="IPR043429">
    <property type="entry name" value="ArtM/GltK/GlnP/TcyL/YhdX-like"/>
</dbReference>
<evidence type="ECO:0000313" key="11">
    <source>
        <dbReference type="EMBL" id="KXF75093.1"/>
    </source>
</evidence>
<evidence type="ECO:0000256" key="8">
    <source>
        <dbReference type="ARBA" id="ARBA00023136"/>
    </source>
</evidence>
<keyword evidence="12" id="KW-1185">Reference proteome</keyword>
<dbReference type="AlphaFoldDB" id="A0A135HPQ3"/>
<keyword evidence="8 9" id="KW-0472">Membrane</keyword>
<gene>
    <name evidence="11" type="ORF">ATN84_20640</name>
</gene>
<keyword evidence="3 9" id="KW-0813">Transport</keyword>
<dbReference type="GO" id="GO:0022857">
    <property type="term" value="F:transmembrane transporter activity"/>
    <property type="evidence" value="ECO:0007669"/>
    <property type="project" value="InterPro"/>
</dbReference>
<comment type="caution">
    <text evidence="11">The sequence shown here is derived from an EMBL/GenBank/DDBJ whole genome shotgun (WGS) entry which is preliminary data.</text>
</comment>
<comment type="subcellular location">
    <subcellularLocation>
        <location evidence="1">Cell inner membrane</location>
        <topology evidence="1">Multi-pass membrane protein</topology>
    </subcellularLocation>
    <subcellularLocation>
        <location evidence="9">Cell membrane</location>
        <topology evidence="9">Multi-pass membrane protein</topology>
    </subcellularLocation>
</comment>
<dbReference type="GO" id="GO:0043190">
    <property type="term" value="C:ATP-binding cassette (ABC) transporter complex"/>
    <property type="evidence" value="ECO:0007669"/>
    <property type="project" value="InterPro"/>
</dbReference>
<dbReference type="RefSeq" id="WP_068884873.1">
    <property type="nucleotide sequence ID" value="NZ_LNTU01000039.1"/>
</dbReference>
<evidence type="ECO:0000256" key="1">
    <source>
        <dbReference type="ARBA" id="ARBA00004429"/>
    </source>
</evidence>
<proteinExistence type="inferred from homology"/>
<dbReference type="STRING" id="1494590.ATN84_20640"/>
<evidence type="ECO:0000256" key="2">
    <source>
        <dbReference type="ARBA" id="ARBA00010072"/>
    </source>
</evidence>
<comment type="similarity">
    <text evidence="2">Belongs to the binding-protein-dependent transport system permease family. HisMQ subfamily.</text>
</comment>
<dbReference type="OrthoDB" id="9809799at2"/>
<dbReference type="SUPFAM" id="SSF161098">
    <property type="entry name" value="MetI-like"/>
    <property type="match status" value="1"/>
</dbReference>
<organism evidence="11 12">
    <name type="scientific">Paramesorhizobium deserti</name>
    <dbReference type="NCBI Taxonomy" id="1494590"/>
    <lineage>
        <taxon>Bacteria</taxon>
        <taxon>Pseudomonadati</taxon>
        <taxon>Pseudomonadota</taxon>
        <taxon>Alphaproteobacteria</taxon>
        <taxon>Hyphomicrobiales</taxon>
        <taxon>Phyllobacteriaceae</taxon>
        <taxon>Paramesorhizobium</taxon>
    </lineage>
</organism>
<sequence length="279" mass="31431">MKGEAFRIERRRFAEGGFCSRIHWRQGMWLVLAFFGSLAVAYAQSEPQPASPSAIRTLVLWLPFILKGFGLNLLMSFIAMAVATLFGVGLGLLQISRSRLLRMPAWLVTHLFRNSPWLVILFVIMFLMPFEIRLPGGGTIIIPDWVKATFAFSLPVMANISEIVRGAINSIPKGQWDSAESLAFSRGQTLRWIILPQCIRRAIPPWMNWYALLALATPMASILGVREAVGNAQAAMEAAGARPEFLIPFYLFLLCLFFAYIYPIALLTRKLERKYVFAN</sequence>
<keyword evidence="5 9" id="KW-0812">Transmembrane</keyword>
<dbReference type="InterPro" id="IPR000515">
    <property type="entry name" value="MetI-like"/>
</dbReference>
<evidence type="ECO:0000256" key="5">
    <source>
        <dbReference type="ARBA" id="ARBA00022692"/>
    </source>
</evidence>
<keyword evidence="7 9" id="KW-1133">Transmembrane helix</keyword>
<evidence type="ECO:0000256" key="3">
    <source>
        <dbReference type="ARBA" id="ARBA00022448"/>
    </source>
</evidence>
<evidence type="ECO:0000256" key="4">
    <source>
        <dbReference type="ARBA" id="ARBA00022475"/>
    </source>
</evidence>
<evidence type="ECO:0000256" key="6">
    <source>
        <dbReference type="ARBA" id="ARBA00022970"/>
    </source>
</evidence>
<feature type="transmembrane region" description="Helical" evidence="9">
    <location>
        <begin position="245"/>
        <end position="267"/>
    </location>
</feature>
<dbReference type="Proteomes" id="UP000070107">
    <property type="component" value="Unassembled WGS sequence"/>
</dbReference>
<keyword evidence="6" id="KW-0029">Amino-acid transport</keyword>
<dbReference type="Gene3D" id="1.10.3720.10">
    <property type="entry name" value="MetI-like"/>
    <property type="match status" value="1"/>
</dbReference>
<dbReference type="PROSITE" id="PS50928">
    <property type="entry name" value="ABC_TM1"/>
    <property type="match status" value="1"/>
</dbReference>
<evidence type="ECO:0000313" key="12">
    <source>
        <dbReference type="Proteomes" id="UP000070107"/>
    </source>
</evidence>
<dbReference type="CDD" id="cd06261">
    <property type="entry name" value="TM_PBP2"/>
    <property type="match status" value="1"/>
</dbReference>
<feature type="domain" description="ABC transmembrane type-1" evidence="10">
    <location>
        <begin position="69"/>
        <end position="262"/>
    </location>
</feature>